<dbReference type="EMBL" id="GL833121">
    <property type="protein sequence ID" value="EGB11876.1"/>
    <property type="molecule type" value="Genomic_DNA"/>
</dbReference>
<dbReference type="InterPro" id="IPR011989">
    <property type="entry name" value="ARM-like"/>
</dbReference>
<name>F0XZ45_AURAN</name>
<dbReference type="InterPro" id="IPR000357">
    <property type="entry name" value="HEAT"/>
</dbReference>
<evidence type="ECO:0000256" key="1">
    <source>
        <dbReference type="ARBA" id="ARBA00022737"/>
    </source>
</evidence>
<dbReference type="InterPro" id="IPR054573">
    <property type="entry name" value="PP2A/SF3B1-like_HEAT"/>
</dbReference>
<dbReference type="Pfam" id="PF02985">
    <property type="entry name" value="HEAT"/>
    <property type="match status" value="1"/>
</dbReference>
<feature type="repeat" description="HEAT" evidence="3">
    <location>
        <begin position="381"/>
        <end position="419"/>
    </location>
</feature>
<feature type="domain" description="Phosphatase PP2A regulatory subunit A/Splicing factor 3B subunit 1-like HEAT repeat" evidence="4">
    <location>
        <begin position="302"/>
        <end position="373"/>
    </location>
</feature>
<dbReference type="InterPro" id="IPR051023">
    <property type="entry name" value="PP2A_Regulatory_Subunit_A"/>
</dbReference>
<feature type="repeat" description="HEAT" evidence="3">
    <location>
        <begin position="19"/>
        <end position="57"/>
    </location>
</feature>
<gene>
    <name evidence="5" type="ORF">AURANDRAFT_20037</name>
</gene>
<dbReference type="GO" id="GO:0000159">
    <property type="term" value="C:protein phosphatase type 2A complex"/>
    <property type="evidence" value="ECO:0007669"/>
    <property type="project" value="TreeGrafter"/>
</dbReference>
<proteinExistence type="inferred from homology"/>
<feature type="repeat" description="HEAT" evidence="3">
    <location>
        <begin position="420"/>
        <end position="457"/>
    </location>
</feature>
<keyword evidence="1" id="KW-0677">Repeat</keyword>
<comment type="similarity">
    <text evidence="2">Belongs to the phosphatase 2A regulatory subunit A family.</text>
</comment>
<feature type="repeat" description="HEAT" evidence="3">
    <location>
        <begin position="302"/>
        <end position="338"/>
    </location>
</feature>
<dbReference type="GO" id="GO:0005829">
    <property type="term" value="C:cytosol"/>
    <property type="evidence" value="ECO:0007669"/>
    <property type="project" value="TreeGrafter"/>
</dbReference>
<dbReference type="GeneID" id="20219229"/>
<dbReference type="Pfam" id="PF22646">
    <property type="entry name" value="PPP2R1A-like_HEAT"/>
    <property type="match status" value="1"/>
</dbReference>
<organism evidence="6">
    <name type="scientific">Aureococcus anophagefferens</name>
    <name type="common">Harmful bloom alga</name>
    <dbReference type="NCBI Taxonomy" id="44056"/>
    <lineage>
        <taxon>Eukaryota</taxon>
        <taxon>Sar</taxon>
        <taxon>Stramenopiles</taxon>
        <taxon>Ochrophyta</taxon>
        <taxon>Pelagophyceae</taxon>
        <taxon>Pelagomonadales</taxon>
        <taxon>Pelagomonadaceae</taxon>
        <taxon>Aureococcus</taxon>
    </lineage>
</organism>
<feature type="repeat" description="HEAT" evidence="3">
    <location>
        <begin position="342"/>
        <end position="380"/>
    </location>
</feature>
<dbReference type="InterPro" id="IPR016024">
    <property type="entry name" value="ARM-type_fold"/>
</dbReference>
<dbReference type="GO" id="GO:0019888">
    <property type="term" value="F:protein phosphatase regulator activity"/>
    <property type="evidence" value="ECO:0007669"/>
    <property type="project" value="TreeGrafter"/>
</dbReference>
<dbReference type="AlphaFoldDB" id="F0XZ45"/>
<accession>F0XZ45</accession>
<dbReference type="InParanoid" id="F0XZ45"/>
<dbReference type="OMA" id="EALVMIT"/>
<dbReference type="SUPFAM" id="SSF48371">
    <property type="entry name" value="ARM repeat"/>
    <property type="match status" value="1"/>
</dbReference>
<dbReference type="Gene3D" id="1.25.10.10">
    <property type="entry name" value="Leucine-rich Repeat Variant"/>
    <property type="match status" value="1"/>
</dbReference>
<reference evidence="5 6" key="1">
    <citation type="journal article" date="2011" name="Proc. Natl. Acad. Sci. U.S.A.">
        <title>Niche of harmful alga Aureococcus anophagefferens revealed through ecogenomics.</title>
        <authorList>
            <person name="Gobler C.J."/>
            <person name="Berry D.L."/>
            <person name="Dyhrman S.T."/>
            <person name="Wilhelm S.W."/>
            <person name="Salamov A."/>
            <person name="Lobanov A.V."/>
            <person name="Zhang Y."/>
            <person name="Collier J.L."/>
            <person name="Wurch L.L."/>
            <person name="Kustka A.B."/>
            <person name="Dill B.D."/>
            <person name="Shah M."/>
            <person name="VerBerkmoes N.C."/>
            <person name="Kuo A."/>
            <person name="Terry A."/>
            <person name="Pangilinan J."/>
            <person name="Lindquist E.A."/>
            <person name="Lucas S."/>
            <person name="Paulsen I.T."/>
            <person name="Hattenrath-Lehmann T.K."/>
            <person name="Talmage S.C."/>
            <person name="Walker E.A."/>
            <person name="Koch F."/>
            <person name="Burson A.M."/>
            <person name="Marcoval M.A."/>
            <person name="Tang Y.Z."/>
            <person name="Lecleir G.R."/>
            <person name="Coyne K.J."/>
            <person name="Berg G.M."/>
            <person name="Bertrand E.M."/>
            <person name="Saito M.A."/>
            <person name="Gladyshev V.N."/>
            <person name="Grigoriev I.V."/>
        </authorList>
    </citation>
    <scope>NUCLEOTIDE SEQUENCE [LARGE SCALE GENOMIC DNA]</scope>
    <source>
        <strain evidence="6">CCMP 1984</strain>
    </source>
</reference>
<evidence type="ECO:0000256" key="2">
    <source>
        <dbReference type="ARBA" id="ARBA00038332"/>
    </source>
</evidence>
<evidence type="ECO:0000259" key="4">
    <source>
        <dbReference type="Pfam" id="PF22646"/>
    </source>
</evidence>
<sequence>MEGAAPPPDDGGGCVDLGEIAVLIDQLKNEDVRLRLESNANLLRIARALGPERVREELVPFICDLTDDSDDVLFEMADQLGSLGAYVGGPAHAHVVLEPLEALAAVEEARVRDRAVRAALEVAAAMPDESLVSYYVPFVQRLGNHDWFTARISACGLFAGPHGRLPGRKRVIQLRFNALFARLCRDDTPMVRRVAAGQLGAIALAGGSSDGEPLGSLVSLFEALARDDQDSVRLQTVGNCAALFRALEPARVRGTVLPVLLATATDRSWRVRWSAAAAFAELAAAVDDDVGGDDGAHCAEALRATFVGLLNDVEPEVRCAAAGALSGVARRVRDEDAALAALAPSIEALSRDGSQQVRAALASSVGDLAPALGRDATVARVLPVLLALLRDANAEVRLNIISNLGPVHAVVGVDLLSQSLLPAIVDLADDAKWRVRGAIIEHVPLIADQLGVAFFDDALKAKCVGWLADDVAAIRIAATRNLRLLAAKFGERWARDVALPKVADLARQRYYLRRITALRALDALCDVLAPEDVAADVLATVLDLCDDLCDDPVANVRFNAAATLRKLAPRLQRHRAGAELALLKTKLRSLADDDGDVDVVAIASEAAAAVDGDE</sequence>
<dbReference type="PANTHER" id="PTHR10648">
    <property type="entry name" value="SERINE/THREONINE-PROTEIN PHOSPHATASE PP2A 65 KDA REGULATORY SUBUNIT"/>
    <property type="match status" value="1"/>
</dbReference>
<feature type="repeat" description="HEAT" evidence="3">
    <location>
        <begin position="256"/>
        <end position="290"/>
    </location>
</feature>
<dbReference type="GO" id="GO:0005634">
    <property type="term" value="C:nucleus"/>
    <property type="evidence" value="ECO:0007669"/>
    <property type="project" value="TreeGrafter"/>
</dbReference>
<evidence type="ECO:0000313" key="6">
    <source>
        <dbReference type="Proteomes" id="UP000002729"/>
    </source>
</evidence>
<dbReference type="PANTHER" id="PTHR10648:SF4">
    <property type="entry name" value="PROTEIN PHOSPHATASE 2 (FORMERLY 2A), REGULATORY SUBUNIT A, BETA ISOFORM-RELATED"/>
    <property type="match status" value="1"/>
</dbReference>
<dbReference type="RefSeq" id="XP_009032993.1">
    <property type="nucleotide sequence ID" value="XM_009034745.1"/>
</dbReference>
<dbReference type="KEGG" id="aaf:AURANDRAFT_20037"/>
<evidence type="ECO:0000313" key="5">
    <source>
        <dbReference type="EMBL" id="EGB11876.1"/>
    </source>
</evidence>
<dbReference type="OrthoDB" id="340346at2759"/>
<keyword evidence="6" id="KW-1185">Reference proteome</keyword>
<dbReference type="eggNOG" id="KOG0211">
    <property type="taxonomic scope" value="Eukaryota"/>
</dbReference>
<dbReference type="PROSITE" id="PS50077">
    <property type="entry name" value="HEAT_REPEAT"/>
    <property type="match status" value="6"/>
</dbReference>
<protein>
    <recommendedName>
        <fullName evidence="4">Phosphatase PP2A regulatory subunit A/Splicing factor 3B subunit 1-like HEAT repeat domain-containing protein</fullName>
    </recommendedName>
</protein>
<evidence type="ECO:0000256" key="3">
    <source>
        <dbReference type="PROSITE-ProRule" id="PRU00103"/>
    </source>
</evidence>
<dbReference type="InterPro" id="IPR021133">
    <property type="entry name" value="HEAT_type_2"/>
</dbReference>
<dbReference type="Proteomes" id="UP000002729">
    <property type="component" value="Unassembled WGS sequence"/>
</dbReference>